<sequence>MSDTPNISNRGNAVSKTSVTDNPKISNRGNYAAKTSVFDSPKISERGHAAIPAKEYNDNITNRSISVFDNNTKYDKPVISERSLKSPDASRYDSHKISERANRTPDRDSVQRYFSNAMSKPNPSHEYGSNTQAKINPTKEYKSNAMSKPNPSHEYGSNTQAKINPTKEYKSNAASKSNPTGSHYSLSPAQSKTPFYESDEKKMISRRGAAQSKKNKMWKDGYSYDSDTGKWSYDKEMYGRESGYTPSITKSKDGKEIRKALAEDVKEHGLISDRRISDITKLAKNQDLKDKNGNTYLSTTKYANTTIDESDLHKDRTVNKKGVPSSEMNLGQLLRSNGIFSRSDIDANIYTKFSRFGVINPYNGLNRTREFLFFTRPNLHIMASVNEAAEDKGANVSISSEVLYSELGSNLFFQDLVMRHKNLIPQLQSSYNPDNYKTPFMCLLSNTVSNTLDLPTINGAEIETAANMYGTSIPYRGSSYKSDEAAEFTLEFTDTKYGEVYTLVKAYDEYIRLKADGLIAPPDVSATGLTMSYKNTSAFQNFTRFHKYKELHDRFSIFKIIVDEDMETILYWAKAIGCYFNSVPRDAFSDLREGGPLKFTVDIKAPFVRDRDPMDILGFNSLVSRWYGGKPSVDNNIPIYRDKSDDNGLYGGMMNGEWCPIPYITTEKKSSNWLAPSAMNFLYKLKWYDLIKA</sequence>
<feature type="compositionally biased region" description="Basic and acidic residues" evidence="1">
    <location>
        <begin position="72"/>
        <end position="109"/>
    </location>
</feature>
<evidence type="ECO:0000256" key="1">
    <source>
        <dbReference type="SAM" id="MobiDB-lite"/>
    </source>
</evidence>
<reference evidence="2" key="1">
    <citation type="journal article" date="2021" name="Proc. Natl. Acad. Sci. U.S.A.">
        <title>A Catalog of Tens of Thousands of Viruses from Human Metagenomes Reveals Hidden Associations with Chronic Diseases.</title>
        <authorList>
            <person name="Tisza M.J."/>
            <person name="Buck C.B."/>
        </authorList>
    </citation>
    <scope>NUCLEOTIDE SEQUENCE</scope>
    <source>
        <strain evidence="2">CtcyQ27</strain>
    </source>
</reference>
<proteinExistence type="predicted"/>
<organism evidence="2">
    <name type="scientific">Myoviridae sp. ctcyQ27</name>
    <dbReference type="NCBI Taxonomy" id="2825139"/>
    <lineage>
        <taxon>Viruses</taxon>
        <taxon>Duplodnaviria</taxon>
        <taxon>Heunggongvirae</taxon>
        <taxon>Uroviricota</taxon>
        <taxon>Caudoviricetes</taxon>
    </lineage>
</organism>
<feature type="compositionally biased region" description="Polar residues" evidence="1">
    <location>
        <begin position="1"/>
        <end position="29"/>
    </location>
</feature>
<evidence type="ECO:0000313" key="2">
    <source>
        <dbReference type="EMBL" id="DAF93171.1"/>
    </source>
</evidence>
<feature type="region of interest" description="Disordered" evidence="1">
    <location>
        <begin position="141"/>
        <end position="215"/>
    </location>
</feature>
<dbReference type="EMBL" id="BK016080">
    <property type="protein sequence ID" value="DAF93171.1"/>
    <property type="molecule type" value="Genomic_DNA"/>
</dbReference>
<accession>A0A8S5UFG4</accession>
<feature type="region of interest" description="Disordered" evidence="1">
    <location>
        <begin position="69"/>
        <end position="109"/>
    </location>
</feature>
<name>A0A8S5UFG4_9CAUD</name>
<feature type="region of interest" description="Disordered" evidence="1">
    <location>
        <begin position="1"/>
        <end position="45"/>
    </location>
</feature>
<protein>
    <submittedName>
        <fullName evidence="2">Uncharacterized protein</fullName>
    </submittedName>
</protein>
<feature type="compositionally biased region" description="Polar residues" evidence="1">
    <location>
        <begin position="172"/>
        <end position="193"/>
    </location>
</feature>
<feature type="compositionally biased region" description="Polar residues" evidence="1">
    <location>
        <begin position="144"/>
        <end position="163"/>
    </location>
</feature>